<keyword evidence="8" id="KW-1185">Reference proteome</keyword>
<reference evidence="7 8" key="1">
    <citation type="submission" date="2016-10" db="EMBL/GenBank/DDBJ databases">
        <authorList>
            <person name="Varghese N."/>
            <person name="Submissions S."/>
        </authorList>
    </citation>
    <scope>NUCLEOTIDE SEQUENCE [LARGE SCALE GENOMIC DNA]</scope>
    <source>
        <strain evidence="7 8">CGMCC 1.6377</strain>
    </source>
</reference>
<dbReference type="RefSeq" id="WP_188127952.1">
    <property type="nucleotide sequence ID" value="NZ_BAAADP010000003.1"/>
</dbReference>
<keyword evidence="3 6" id="KW-0812">Transmembrane</keyword>
<dbReference type="InterPro" id="IPR002794">
    <property type="entry name" value="DUF92_TMEM19"/>
</dbReference>
<dbReference type="Pfam" id="PF01940">
    <property type="entry name" value="DUF92"/>
    <property type="match status" value="1"/>
</dbReference>
<evidence type="ECO:0000256" key="4">
    <source>
        <dbReference type="ARBA" id="ARBA00022989"/>
    </source>
</evidence>
<accession>A0A1I3CJJ6</accession>
<comment type="subcellular location">
    <subcellularLocation>
        <location evidence="1">Membrane</location>
        <topology evidence="1">Multi-pass membrane protein</topology>
    </subcellularLocation>
</comment>
<evidence type="ECO:0000256" key="1">
    <source>
        <dbReference type="ARBA" id="ARBA00004141"/>
    </source>
</evidence>
<dbReference type="OrthoDB" id="28948at2157"/>
<comment type="similarity">
    <text evidence="2">Belongs to the TMEM19 family.</text>
</comment>
<dbReference type="EMBL" id="FOPZ01000023">
    <property type="protein sequence ID" value="SFH74506.1"/>
    <property type="molecule type" value="Genomic_DNA"/>
</dbReference>
<organism evidence="7 8">
    <name type="scientific">Halorubrum aquaticum</name>
    <dbReference type="NCBI Taxonomy" id="387340"/>
    <lineage>
        <taxon>Archaea</taxon>
        <taxon>Methanobacteriati</taxon>
        <taxon>Methanobacteriota</taxon>
        <taxon>Stenosarchaea group</taxon>
        <taxon>Halobacteria</taxon>
        <taxon>Halobacteriales</taxon>
        <taxon>Haloferacaceae</taxon>
        <taxon>Halorubrum</taxon>
    </lineage>
</organism>
<dbReference type="PANTHER" id="PTHR13353:SF5">
    <property type="entry name" value="TRANSMEMBRANE PROTEIN 19"/>
    <property type="match status" value="1"/>
</dbReference>
<evidence type="ECO:0000256" key="6">
    <source>
        <dbReference type="SAM" id="Phobius"/>
    </source>
</evidence>
<feature type="transmembrane region" description="Helical" evidence="6">
    <location>
        <begin position="372"/>
        <end position="395"/>
    </location>
</feature>
<dbReference type="Proteomes" id="UP000323537">
    <property type="component" value="Unassembled WGS sequence"/>
</dbReference>
<dbReference type="AlphaFoldDB" id="A0A1I3CJJ6"/>
<feature type="transmembrane region" description="Helical" evidence="6">
    <location>
        <begin position="301"/>
        <end position="318"/>
    </location>
</feature>
<dbReference type="PANTHER" id="PTHR13353">
    <property type="entry name" value="TRANSMEMBRANE PROTEIN 19"/>
    <property type="match status" value="1"/>
</dbReference>
<feature type="transmembrane region" description="Helical" evidence="6">
    <location>
        <begin position="407"/>
        <end position="432"/>
    </location>
</feature>
<proteinExistence type="inferred from homology"/>
<gene>
    <name evidence="7" type="ORF">SAMN04488066_12335</name>
</gene>
<keyword evidence="4 6" id="KW-1133">Transmembrane helix</keyword>
<evidence type="ECO:0000256" key="5">
    <source>
        <dbReference type="ARBA" id="ARBA00023136"/>
    </source>
</evidence>
<evidence type="ECO:0000313" key="7">
    <source>
        <dbReference type="EMBL" id="SFH74506.1"/>
    </source>
</evidence>
<evidence type="ECO:0000313" key="8">
    <source>
        <dbReference type="Proteomes" id="UP000323537"/>
    </source>
</evidence>
<feature type="transmembrane region" description="Helical" evidence="6">
    <location>
        <begin position="444"/>
        <end position="466"/>
    </location>
</feature>
<feature type="transmembrane region" description="Helical" evidence="6">
    <location>
        <begin position="215"/>
        <end position="235"/>
    </location>
</feature>
<evidence type="ECO:0000256" key="2">
    <source>
        <dbReference type="ARBA" id="ARBA00009012"/>
    </source>
</evidence>
<name>A0A1I3CJJ6_9EURY</name>
<evidence type="ECO:0000256" key="3">
    <source>
        <dbReference type="ARBA" id="ARBA00022692"/>
    </source>
</evidence>
<sequence>MYRRVRRASVFAAVAALATLTPALGTAAVAPFLLAAGVFLLGIRDGEWFETLALPGDREEERLYGVGAFALALAGLAVVATFPPVPLPTGAFAAAALAVGGGRLGRELVRTRSEDEFRLVAGYLVAGGVAAVAGQIGSGAVATAVPAVPAAGSLSAAGPDALVGSLPEFAFLGSVAVLTAALVRSLVYARDAHITVVVVALVAWGFTALDPTVTAPGVVAALAVTAGLGYVSYALGAASVPGMLTGVLLSLLTVVLGGVAWFLTLMAFYAGGGLASKYRFDEKADRGVAQENQGARGTGNVLANSAVALVALLGYAAAPHVGVPESIFRLAFAGAIATAMADTLSSEIGGLFDAPRLITTLRPVEPGTDGAVTWQGEVAGLAGAALIALLAAAPLPVVDPVVEGGTLLAGVGTVVLAGVVGMTVDSVLGALIEGDRIGNQAVNFLATLSGAALAVAVGVVGVGVAVG</sequence>
<feature type="transmembrane region" description="Helical" evidence="6">
    <location>
        <begin position="247"/>
        <end position="270"/>
    </location>
</feature>
<feature type="transmembrane region" description="Helical" evidence="6">
    <location>
        <begin position="120"/>
        <end position="149"/>
    </location>
</feature>
<dbReference type="GO" id="GO:0016020">
    <property type="term" value="C:membrane"/>
    <property type="evidence" value="ECO:0007669"/>
    <property type="project" value="UniProtKB-SubCell"/>
</dbReference>
<protein>
    <submittedName>
        <fullName evidence="7">TIGR00297 family protein</fullName>
    </submittedName>
</protein>
<keyword evidence="5 6" id="KW-0472">Membrane</keyword>
<feature type="transmembrane region" description="Helical" evidence="6">
    <location>
        <begin position="66"/>
        <end position="99"/>
    </location>
</feature>
<feature type="transmembrane region" description="Helical" evidence="6">
    <location>
        <begin position="192"/>
        <end position="209"/>
    </location>
</feature>
<feature type="transmembrane region" description="Helical" evidence="6">
    <location>
        <begin position="169"/>
        <end position="187"/>
    </location>
</feature>